<sequence>MHKGLITLIAFCCLCQAAVAQERLFKVHSPDSVNGEPRINAWIGVNMKMNGYYNIRGGLQDYDTFKLDRINVFDDDNRQNLAIDLYQTQIRFSTTYIHPEWGKIQAFVESDFWGENGQMRLRKAYIIFRHWQFGQDYEAFGDQELWPNVLDSDGPPSGIWVRVPFIKYFNELKNPKWRYEIALQAPIVDYREFPDLATTIEYNYPTLPEFAAAMRYALNKGHLRLSGILRAINYLENGDENKLMGYGGAFSGLLGNSGESNWQFQYAAGKGISAYLVAHGGAGYDAFPAADGFQTTFAHGGWAAYEYYLSKQVHFNAVWGLTQLKMTDITEFTINDLETNTQISIKNGNASVFHKYLIVNALWDPYPNFTVGIELDLGNKRIKTNGTETIGTEDVAFKNDNDRSASRISFGFMFSF</sequence>
<comment type="caution">
    <text evidence="2">The sequence shown here is derived from an EMBL/GenBank/DDBJ whole genome shotgun (WGS) entry which is preliminary data.</text>
</comment>
<dbReference type="OrthoDB" id="790324at2"/>
<dbReference type="SUPFAM" id="SSF56935">
    <property type="entry name" value="Porins"/>
    <property type="match status" value="1"/>
</dbReference>
<dbReference type="AlphaFoldDB" id="A0A419W4Z8"/>
<keyword evidence="3" id="KW-1185">Reference proteome</keyword>
<feature type="chain" id="PRO_5019239863" description="Phosphate-selective porin O/P" evidence="1">
    <location>
        <begin position="21"/>
        <end position="416"/>
    </location>
</feature>
<gene>
    <name evidence="2" type="ORF">BC643_0855</name>
</gene>
<evidence type="ECO:0000256" key="1">
    <source>
        <dbReference type="SAM" id="SignalP"/>
    </source>
</evidence>
<evidence type="ECO:0000313" key="3">
    <source>
        <dbReference type="Proteomes" id="UP000283387"/>
    </source>
</evidence>
<name>A0A419W4Z8_9BACT</name>
<dbReference type="RefSeq" id="WP_147377140.1">
    <property type="nucleotide sequence ID" value="NZ_RAPN01000001.1"/>
</dbReference>
<keyword evidence="1" id="KW-0732">Signal</keyword>
<proteinExistence type="predicted"/>
<evidence type="ECO:0008006" key="4">
    <source>
        <dbReference type="Google" id="ProtNLM"/>
    </source>
</evidence>
<feature type="signal peptide" evidence="1">
    <location>
        <begin position="1"/>
        <end position="20"/>
    </location>
</feature>
<dbReference type="EMBL" id="RAPN01000001">
    <property type="protein sequence ID" value="RKD90515.1"/>
    <property type="molecule type" value="Genomic_DNA"/>
</dbReference>
<protein>
    <recommendedName>
        <fullName evidence="4">Phosphate-selective porin O/P</fullName>
    </recommendedName>
</protein>
<accession>A0A419W4Z8</accession>
<dbReference type="Proteomes" id="UP000283387">
    <property type="component" value="Unassembled WGS sequence"/>
</dbReference>
<organism evidence="2 3">
    <name type="scientific">Mangrovibacterium diazotrophicum</name>
    <dbReference type="NCBI Taxonomy" id="1261403"/>
    <lineage>
        <taxon>Bacteria</taxon>
        <taxon>Pseudomonadati</taxon>
        <taxon>Bacteroidota</taxon>
        <taxon>Bacteroidia</taxon>
        <taxon>Marinilabiliales</taxon>
        <taxon>Prolixibacteraceae</taxon>
        <taxon>Mangrovibacterium</taxon>
    </lineage>
</organism>
<evidence type="ECO:0000313" key="2">
    <source>
        <dbReference type="EMBL" id="RKD90515.1"/>
    </source>
</evidence>
<reference evidence="2 3" key="1">
    <citation type="submission" date="2018-09" db="EMBL/GenBank/DDBJ databases">
        <title>Genomic Encyclopedia of Archaeal and Bacterial Type Strains, Phase II (KMG-II): from individual species to whole genera.</title>
        <authorList>
            <person name="Goeker M."/>
        </authorList>
    </citation>
    <scope>NUCLEOTIDE SEQUENCE [LARGE SCALE GENOMIC DNA]</scope>
    <source>
        <strain evidence="2 3">DSM 27148</strain>
    </source>
</reference>